<accession>A0A3D8L952</accession>
<dbReference type="SUPFAM" id="SSF54427">
    <property type="entry name" value="NTF2-like"/>
    <property type="match status" value="1"/>
</dbReference>
<dbReference type="AlphaFoldDB" id="A0A3D8L952"/>
<dbReference type="EMBL" id="QRGR01000019">
    <property type="protein sequence ID" value="RDV13939.1"/>
    <property type="molecule type" value="Genomic_DNA"/>
</dbReference>
<evidence type="ECO:0000259" key="2">
    <source>
        <dbReference type="Pfam" id="PF14534"/>
    </source>
</evidence>
<evidence type="ECO:0000256" key="1">
    <source>
        <dbReference type="SAM" id="SignalP"/>
    </source>
</evidence>
<keyword evidence="1" id="KW-0732">Signal</keyword>
<dbReference type="InterPro" id="IPR032710">
    <property type="entry name" value="NTF2-like_dom_sf"/>
</dbReference>
<gene>
    <name evidence="3" type="ORF">DXT99_16680</name>
</gene>
<dbReference type="RefSeq" id="WP_115566718.1">
    <property type="nucleotide sequence ID" value="NZ_QRGR01000019.1"/>
</dbReference>
<reference evidence="4" key="1">
    <citation type="submission" date="2018-08" db="EMBL/GenBank/DDBJ databases">
        <authorList>
            <person name="Liu Z.-W."/>
            <person name="Du Z.-J."/>
        </authorList>
    </citation>
    <scope>NUCLEOTIDE SEQUENCE [LARGE SCALE GENOMIC DNA]</scope>
    <source>
        <strain evidence="4">H4X</strain>
    </source>
</reference>
<dbReference type="Gene3D" id="3.10.450.50">
    <property type="match status" value="1"/>
</dbReference>
<proteinExistence type="predicted"/>
<name>A0A3D8L952_9BACT</name>
<dbReference type="OrthoDB" id="120856at2"/>
<sequence length="151" mass="16996">MKNNLLLLLGLGLAFTTACTRNQTPQASAAAKTDIRGVLEEQSTCWSRGDLECYMQGYWKSDSLLFIGSRGLTYGWQQTLENYKRGYPDASAMGHLTFDVKEMRQLSPETMLVVGKWHLKRNVAAGDLEGHFSVIFRKFSEGWKIIADHSS</sequence>
<dbReference type="InterPro" id="IPR027843">
    <property type="entry name" value="DUF4440"/>
</dbReference>
<evidence type="ECO:0000313" key="3">
    <source>
        <dbReference type="EMBL" id="RDV13939.1"/>
    </source>
</evidence>
<feature type="chain" id="PRO_5017717292" evidence="1">
    <location>
        <begin position="21"/>
        <end position="151"/>
    </location>
</feature>
<protein>
    <submittedName>
        <fullName evidence="3">Nuclear transport factor 2 family protein</fullName>
    </submittedName>
</protein>
<comment type="caution">
    <text evidence="3">The sequence shown here is derived from an EMBL/GenBank/DDBJ whole genome shotgun (WGS) entry which is preliminary data.</text>
</comment>
<dbReference type="Proteomes" id="UP000256708">
    <property type="component" value="Unassembled WGS sequence"/>
</dbReference>
<feature type="domain" description="DUF4440" evidence="2">
    <location>
        <begin position="35"/>
        <end position="145"/>
    </location>
</feature>
<feature type="signal peptide" evidence="1">
    <location>
        <begin position="1"/>
        <end position="20"/>
    </location>
</feature>
<evidence type="ECO:0000313" key="4">
    <source>
        <dbReference type="Proteomes" id="UP000256708"/>
    </source>
</evidence>
<organism evidence="3 4">
    <name type="scientific">Pontibacter diazotrophicus</name>
    <dbReference type="NCBI Taxonomy" id="1400979"/>
    <lineage>
        <taxon>Bacteria</taxon>
        <taxon>Pseudomonadati</taxon>
        <taxon>Bacteroidota</taxon>
        <taxon>Cytophagia</taxon>
        <taxon>Cytophagales</taxon>
        <taxon>Hymenobacteraceae</taxon>
        <taxon>Pontibacter</taxon>
    </lineage>
</organism>
<keyword evidence="4" id="KW-1185">Reference proteome</keyword>
<dbReference type="PROSITE" id="PS51257">
    <property type="entry name" value="PROKAR_LIPOPROTEIN"/>
    <property type="match status" value="1"/>
</dbReference>
<dbReference type="Pfam" id="PF14534">
    <property type="entry name" value="DUF4440"/>
    <property type="match status" value="1"/>
</dbReference>